<keyword evidence="3" id="KW-1048">Host nucleus</keyword>
<dbReference type="GO" id="GO:0008270">
    <property type="term" value="F:zinc ion binding"/>
    <property type="evidence" value="ECO:0007669"/>
    <property type="project" value="InterPro"/>
</dbReference>
<dbReference type="GO" id="GO:0006260">
    <property type="term" value="P:DNA replication"/>
    <property type="evidence" value="ECO:0007669"/>
    <property type="project" value="UniProtKB-KW"/>
</dbReference>
<dbReference type="SUPFAM" id="SSF57917">
    <property type="entry name" value="Zn-binding domains of ADDBP"/>
    <property type="match status" value="2"/>
</dbReference>
<dbReference type="GO" id="GO:0006351">
    <property type="term" value="P:DNA-templated transcription"/>
    <property type="evidence" value="ECO:0007669"/>
    <property type="project" value="InterPro"/>
</dbReference>
<evidence type="ECO:0000313" key="16">
    <source>
        <dbReference type="Proteomes" id="UP000516061"/>
    </source>
</evidence>
<keyword evidence="5" id="KW-0235">DNA replication</keyword>
<dbReference type="EMBL" id="MT792736">
    <property type="protein sequence ID" value="QNN30773.1"/>
    <property type="molecule type" value="Genomic_DNA"/>
</dbReference>
<dbReference type="EMBL" id="KR135164">
    <property type="protein sequence ID" value="ALF39445.1"/>
    <property type="molecule type" value="Genomic_DNA"/>
</dbReference>
<evidence type="ECO:0000256" key="8">
    <source>
        <dbReference type="ARBA" id="ARBA00023109"/>
    </source>
</evidence>
<dbReference type="GO" id="GO:0003677">
    <property type="term" value="F:DNA binding"/>
    <property type="evidence" value="ECO:0007669"/>
    <property type="project" value="UniProtKB-KW"/>
</dbReference>
<keyword evidence="7" id="KW-0862">Zinc</keyword>
<proteinExistence type="predicted"/>
<evidence type="ECO:0000256" key="3">
    <source>
        <dbReference type="ARBA" id="ARBA00022562"/>
    </source>
</evidence>
<organism evidence="13 15">
    <name type="scientific">Duck adenovirus 2</name>
    <dbReference type="NCBI Taxonomy" id="1520006"/>
    <lineage>
        <taxon>Viruses</taxon>
        <taxon>Varidnaviria</taxon>
        <taxon>Bamfordvirae</taxon>
        <taxon>Preplasmiviricota</taxon>
        <taxon>Polisuviricotina</taxon>
        <taxon>Pharingeaviricetes</taxon>
        <taxon>Rowavirales</taxon>
        <taxon>Adenoviridae</taxon>
        <taxon>Aviadenovirus</taxon>
        <taxon>Aviadenovirus anatis</taxon>
        <taxon>Duck aviadenovirus B</taxon>
    </lineage>
</organism>
<dbReference type="InterPro" id="IPR005376">
    <property type="entry name" value="Adenovirus_DNA-bd_zn-bd"/>
</dbReference>
<dbReference type="Pfam" id="PF02236">
    <property type="entry name" value="Viral_DNA_bi"/>
    <property type="match status" value="1"/>
</dbReference>
<protein>
    <submittedName>
        <fullName evidence="13">DBP</fullName>
    </submittedName>
</protein>
<keyword evidence="1" id="KW-0244">Early protein</keyword>
<evidence type="ECO:0000256" key="6">
    <source>
        <dbReference type="ARBA" id="ARBA00022723"/>
    </source>
</evidence>
<dbReference type="InterPro" id="IPR003176">
    <property type="entry name" value="Adenovirus_DNA-bd_a"/>
</dbReference>
<feature type="compositionally biased region" description="Acidic residues" evidence="10">
    <location>
        <begin position="85"/>
        <end position="97"/>
    </location>
</feature>
<reference evidence="14 16" key="2">
    <citation type="submission" date="2020-07" db="EMBL/GenBank/DDBJ databases">
        <authorList>
            <person name="Huang X."/>
        </authorList>
    </citation>
    <scope>NUCLEOTIDE SEQUENCE [LARGE SCALE GENOMIC DNA]</scope>
    <source>
        <strain evidence="14">HF-AH-2020</strain>
    </source>
</reference>
<evidence type="ECO:0000259" key="11">
    <source>
        <dbReference type="Pfam" id="PF02236"/>
    </source>
</evidence>
<dbReference type="InterPro" id="IPR036367">
    <property type="entry name" value="Ad_DBP_C_sf"/>
</dbReference>
<evidence type="ECO:0000256" key="2">
    <source>
        <dbReference type="ARBA" id="ARBA00022553"/>
    </source>
</evidence>
<feature type="domain" description="Adenovirus DNA-binding zinc-binding" evidence="12">
    <location>
        <begin position="375"/>
        <end position="475"/>
    </location>
</feature>
<dbReference type="GO" id="GO:0039693">
    <property type="term" value="P:viral DNA genome replication"/>
    <property type="evidence" value="ECO:0007669"/>
    <property type="project" value="UniProtKB-KW"/>
</dbReference>
<evidence type="ECO:0000256" key="5">
    <source>
        <dbReference type="ARBA" id="ARBA00022705"/>
    </source>
</evidence>
<evidence type="ECO:0000256" key="10">
    <source>
        <dbReference type="SAM" id="MobiDB-lite"/>
    </source>
</evidence>
<dbReference type="Proteomes" id="UP000516061">
    <property type="component" value="Segment"/>
</dbReference>
<dbReference type="InterPro" id="IPR036368">
    <property type="entry name" value="ADBP_zn-bd_sf"/>
</dbReference>
<feature type="region of interest" description="Disordered" evidence="10">
    <location>
        <begin position="73"/>
        <end position="153"/>
    </location>
</feature>
<dbReference type="Pfam" id="PF03728">
    <property type="entry name" value="Viral_DNA_Zn_bi"/>
    <property type="match status" value="2"/>
</dbReference>
<dbReference type="Gene3D" id="1.10.269.10">
    <property type="entry name" value="Adenovirus DNA-binding, N-terminal domain"/>
    <property type="match status" value="1"/>
</dbReference>
<sequence length="512" mass="57318">MAEFIHFEASEASSDEESPLEIVVKPKKAKAKPAKKRQDEEPPLKSTELGRPLATESRAFVFIHSGKGVKTMKKKHVAKTVVSESEAEEEEEEEEVEEVVKVSAKKIRKRRQEIESESEIEEKPHKKRAAKEVEEEAEAEAEEEDEENESPKPSANLLEFAAQKAMGYLTKLCDAFGVKWQGTSIEPTNAVWAKLGSSFMRKVHPDFRLTFSTYESFNCQLGRFVAAMVYNKAELTPKFLPGGVYVWRHGWNEKSGDFKPKCLHGMEMVVKPRTIEMSALSEAGKRAVGENGAVVEKNKYGRSVVIMKFDNNVVCFKDLNHGGFPHPHATGSCAMVFSDAEKAVSAMKHDLMWTQSLYPNVPAAKITERVLIGGNCLCNYAYEGAVPGRQLCKMVPYKMNGTDEISDEVAKARKDMGAHKQFGHTMVYLCCNPQSSGRNTNMSAAQKLDKTCGWKLSAIDLRFAYIFANEIYHSVNGENASPKLHEFKWFNGFAFKTDVIQPAIVQDSTEVF</sequence>
<feature type="domain" description="Adenovirus DNA-binding all-alpha" evidence="11">
    <location>
        <begin position="162"/>
        <end position="239"/>
    </location>
</feature>
<feature type="region of interest" description="Disordered" evidence="10">
    <location>
        <begin position="1"/>
        <end position="57"/>
    </location>
</feature>
<evidence type="ECO:0000259" key="12">
    <source>
        <dbReference type="Pfam" id="PF03728"/>
    </source>
</evidence>
<feature type="compositionally biased region" description="Acidic residues" evidence="10">
    <location>
        <begin position="133"/>
        <end position="148"/>
    </location>
</feature>
<keyword evidence="8" id="KW-1194">Viral DNA replication</keyword>
<dbReference type="SUPFAM" id="SSF47724">
    <property type="entry name" value="Domain of early E2A DNA-binding protein, ADDBP"/>
    <property type="match status" value="1"/>
</dbReference>
<evidence type="ECO:0000313" key="13">
    <source>
        <dbReference type="EMBL" id="ALF39445.1"/>
    </source>
</evidence>
<accession>A0A0N9E6C8</accession>
<evidence type="ECO:0000256" key="4">
    <source>
        <dbReference type="ARBA" id="ARBA00022581"/>
    </source>
</evidence>
<keyword evidence="2" id="KW-0597">Phosphoprotein</keyword>
<evidence type="ECO:0000313" key="14">
    <source>
        <dbReference type="EMBL" id="QNN30773.1"/>
    </source>
</evidence>
<evidence type="ECO:0000256" key="9">
    <source>
        <dbReference type="ARBA" id="ARBA00023125"/>
    </source>
</evidence>
<name>A0A0N9E6C8_9ADEN</name>
<reference evidence="13 15" key="1">
    <citation type="submission" date="2015-04" db="EMBL/GenBank/DDBJ databases">
        <title>Emerging duck adenovirus 2 in Guangdong,China,2014.</title>
        <authorList>
            <person name="Zhang X."/>
            <person name="Zhou Z."/>
            <person name="Xie Q."/>
        </authorList>
    </citation>
    <scope>NUCLEOTIDE SEQUENCE [LARGE SCALE GENOMIC DNA]</scope>
    <source>
        <strain evidence="13">CH-GD-12-2014</strain>
    </source>
</reference>
<keyword evidence="4" id="KW-0945">Host-virus interaction</keyword>
<feature type="compositionally biased region" description="Basic residues" evidence="10">
    <location>
        <begin position="25"/>
        <end position="35"/>
    </location>
</feature>
<keyword evidence="6" id="KW-0479">Metal-binding</keyword>
<keyword evidence="9" id="KW-0238">DNA-binding</keyword>
<evidence type="ECO:0000313" key="15">
    <source>
        <dbReference type="Proteomes" id="UP000138880"/>
    </source>
</evidence>
<feature type="domain" description="Adenovirus DNA-binding zinc-binding" evidence="12">
    <location>
        <begin position="260"/>
        <end position="361"/>
    </location>
</feature>
<dbReference type="Proteomes" id="UP000138880">
    <property type="component" value="Segment"/>
</dbReference>
<evidence type="ECO:0000256" key="7">
    <source>
        <dbReference type="ARBA" id="ARBA00022833"/>
    </source>
</evidence>
<evidence type="ECO:0000256" key="1">
    <source>
        <dbReference type="ARBA" id="ARBA00022518"/>
    </source>
</evidence>
<dbReference type="Gene3D" id="3.90.148.10">
    <property type="entry name" value="Adenovirus DNA-binding, C-terminal domain superfamily/Adenovirus DNA-binding, zinc binding domain"/>
    <property type="match status" value="1"/>
</dbReference>
<dbReference type="InterPro" id="IPR036362">
    <property type="entry name" value="Adenovirus_DNA-bd_N_sf"/>
</dbReference>